<evidence type="ECO:0000313" key="2">
    <source>
        <dbReference type="EMBL" id="CDO92632.1"/>
    </source>
</evidence>
<proteinExistence type="predicted"/>
<protein>
    <submittedName>
        <fullName evidence="2">WGS project CCBQ000000000 data, contig 00012</fullName>
    </submittedName>
</protein>
<dbReference type="PANTHER" id="PTHR28218:SF1">
    <property type="entry name" value="VPS4-ASSOCIATED PROTEIN 1"/>
    <property type="match status" value="1"/>
</dbReference>
<dbReference type="GO" id="GO:0005768">
    <property type="term" value="C:endosome"/>
    <property type="evidence" value="ECO:0007669"/>
    <property type="project" value="TreeGrafter"/>
</dbReference>
<reference evidence="2 3" key="1">
    <citation type="submission" date="2014-03" db="EMBL/GenBank/DDBJ databases">
        <title>The genome of Kluyveromyces dobzhanskii.</title>
        <authorList>
            <person name="Nystedt B."/>
            <person name="Astrom S."/>
        </authorList>
    </citation>
    <scope>NUCLEOTIDE SEQUENCE [LARGE SCALE GENOMIC DNA]</scope>
    <source>
        <strain evidence="2 3">CBS 2104</strain>
    </source>
</reference>
<dbReference type="PANTHER" id="PTHR28218">
    <property type="entry name" value="VPS4-ASSOCIATED PROTEIN 1"/>
    <property type="match status" value="1"/>
</dbReference>
<sequence length="209" mass="24171">MKNEYTKKKVAARDRKACMICGKPTITVLFNASGPDWFYTCDIHLVDNPQFVQPSYPKEYHDLVANLKPLKERIEELQSKKRGTWDQWVNNLLDSKKTSTKDKDEKKEDDNTTSDAKKSDDPPTLEQLKQEYQTKLDKVAALAESSDKYTLYDIVFQSRIDRLRKLAQLKEKKRVEQQSYTNTSPDQLLKSFSFPEVPKNTVSKQSPGS</sequence>
<dbReference type="Pfam" id="PF08432">
    <property type="entry name" value="Vfa1"/>
    <property type="match status" value="1"/>
</dbReference>
<keyword evidence="3" id="KW-1185">Reference proteome</keyword>
<dbReference type="OrthoDB" id="2158714at2759"/>
<dbReference type="Proteomes" id="UP000031516">
    <property type="component" value="Unassembled WGS sequence"/>
</dbReference>
<dbReference type="EMBL" id="CCBQ010000016">
    <property type="protein sequence ID" value="CDO92632.1"/>
    <property type="molecule type" value="Genomic_DNA"/>
</dbReference>
<dbReference type="InterPro" id="IPR013640">
    <property type="entry name" value="Vfa1"/>
</dbReference>
<comment type="caution">
    <text evidence="2">The sequence shown here is derived from an EMBL/GenBank/DDBJ whole genome shotgun (WGS) entry which is preliminary data.</text>
</comment>
<accession>A0A0A8L310</accession>
<evidence type="ECO:0000256" key="1">
    <source>
        <dbReference type="SAM" id="MobiDB-lite"/>
    </source>
</evidence>
<evidence type="ECO:0000313" key="3">
    <source>
        <dbReference type="Proteomes" id="UP000031516"/>
    </source>
</evidence>
<feature type="compositionally biased region" description="Polar residues" evidence="1">
    <location>
        <begin position="200"/>
        <end position="209"/>
    </location>
</feature>
<dbReference type="AlphaFoldDB" id="A0A0A8L310"/>
<organism evidence="2 3">
    <name type="scientific">Kluyveromyces dobzhanskii CBS 2104</name>
    <dbReference type="NCBI Taxonomy" id="1427455"/>
    <lineage>
        <taxon>Eukaryota</taxon>
        <taxon>Fungi</taxon>
        <taxon>Dikarya</taxon>
        <taxon>Ascomycota</taxon>
        <taxon>Saccharomycotina</taxon>
        <taxon>Saccharomycetes</taxon>
        <taxon>Saccharomycetales</taxon>
        <taxon>Saccharomycetaceae</taxon>
        <taxon>Kluyveromyces</taxon>
    </lineage>
</organism>
<feature type="compositionally biased region" description="Polar residues" evidence="1">
    <location>
        <begin position="177"/>
        <end position="186"/>
    </location>
</feature>
<name>A0A0A8L310_9SACH</name>
<gene>
    <name evidence="2" type="ORF">KLDO_g948</name>
</gene>
<feature type="region of interest" description="Disordered" evidence="1">
    <location>
        <begin position="171"/>
        <end position="209"/>
    </location>
</feature>
<dbReference type="GO" id="GO:0007034">
    <property type="term" value="P:vacuolar transport"/>
    <property type="evidence" value="ECO:0007669"/>
    <property type="project" value="TreeGrafter"/>
</dbReference>
<feature type="compositionally biased region" description="Basic and acidic residues" evidence="1">
    <location>
        <begin position="98"/>
        <end position="121"/>
    </location>
</feature>
<feature type="region of interest" description="Disordered" evidence="1">
    <location>
        <begin position="98"/>
        <end position="126"/>
    </location>
</feature>